<reference evidence="9 10" key="1">
    <citation type="submission" date="2023-10" db="EMBL/GenBank/DDBJ databases">
        <title>Nicoliella lavandulae sp. nov. isolated from Lavandula angustifolia flowers.</title>
        <authorList>
            <person name="Alcantara C."/>
            <person name="Zuniga M."/>
            <person name="Landete J.M."/>
            <person name="Monedero V."/>
        </authorList>
    </citation>
    <scope>NUCLEOTIDE SEQUENCE [LARGE SCALE GENOMIC DNA]</scope>
    <source>
        <strain evidence="9 10">Es01</strain>
    </source>
</reference>
<dbReference type="InterPro" id="IPR012259">
    <property type="entry name" value="DHFR"/>
</dbReference>
<accession>A0ABU8SLA8</accession>
<proteinExistence type="inferred from homology"/>
<sequence>MIAFVWAESKNGTIGNHGGLPWKMPADMHHFKETTINHRILAGRSTYNSFGRPLPKRINMVLTNHDQSEFDDQVVVFNSLDQFLADYRENGDDVYVVGGAQVFKALLPYVDVLYRTVIDAAIDGDTKMPPIDYHKFKLVSQTHYAPDAKNQYPYTFETYQKQS</sequence>
<dbReference type="EMBL" id="JAWMWH010000001">
    <property type="protein sequence ID" value="MEJ6400654.1"/>
    <property type="molecule type" value="Genomic_DNA"/>
</dbReference>
<dbReference type="Pfam" id="PF00186">
    <property type="entry name" value="DHFR_1"/>
    <property type="match status" value="1"/>
</dbReference>
<gene>
    <name evidence="9" type="ORF">R4146_05710</name>
</gene>
<dbReference type="CDD" id="cd00209">
    <property type="entry name" value="DHFR"/>
    <property type="match status" value="1"/>
</dbReference>
<dbReference type="GO" id="GO:0004146">
    <property type="term" value="F:dihydrofolate reductase activity"/>
    <property type="evidence" value="ECO:0007669"/>
    <property type="project" value="UniProtKB-EC"/>
</dbReference>
<feature type="domain" description="DHFR" evidence="8">
    <location>
        <begin position="1"/>
        <end position="161"/>
    </location>
</feature>
<comment type="caution">
    <text evidence="9">The sequence shown here is derived from an EMBL/GenBank/DDBJ whole genome shotgun (WGS) entry which is preliminary data.</text>
</comment>
<keyword evidence="10" id="KW-1185">Reference proteome</keyword>
<evidence type="ECO:0000256" key="4">
    <source>
        <dbReference type="ARBA" id="ARBA00022563"/>
    </source>
</evidence>
<evidence type="ECO:0000256" key="7">
    <source>
        <dbReference type="PIRNR" id="PIRNR000194"/>
    </source>
</evidence>
<evidence type="ECO:0000313" key="9">
    <source>
        <dbReference type="EMBL" id="MEJ6400654.1"/>
    </source>
</evidence>
<dbReference type="EC" id="1.5.1.3" evidence="3 7"/>
<evidence type="ECO:0000259" key="8">
    <source>
        <dbReference type="PROSITE" id="PS51330"/>
    </source>
</evidence>
<dbReference type="RefSeq" id="WP_339960458.1">
    <property type="nucleotide sequence ID" value="NZ_JAWMWH010000001.1"/>
</dbReference>
<comment type="catalytic activity">
    <reaction evidence="7">
        <text>(6S)-5,6,7,8-tetrahydrofolate + NADP(+) = 7,8-dihydrofolate + NADPH + H(+)</text>
        <dbReference type="Rhea" id="RHEA:15009"/>
        <dbReference type="ChEBI" id="CHEBI:15378"/>
        <dbReference type="ChEBI" id="CHEBI:57451"/>
        <dbReference type="ChEBI" id="CHEBI:57453"/>
        <dbReference type="ChEBI" id="CHEBI:57783"/>
        <dbReference type="ChEBI" id="CHEBI:58349"/>
        <dbReference type="EC" id="1.5.1.3"/>
    </reaction>
</comment>
<keyword evidence="5 7" id="KW-0521">NADP</keyword>
<dbReference type="PANTHER" id="PTHR48069:SF3">
    <property type="entry name" value="DIHYDROFOLATE REDUCTASE"/>
    <property type="match status" value="1"/>
</dbReference>
<dbReference type="PIRSF" id="PIRSF000194">
    <property type="entry name" value="DHFR"/>
    <property type="match status" value="1"/>
</dbReference>
<dbReference type="PRINTS" id="PR00070">
    <property type="entry name" value="DHFR"/>
</dbReference>
<evidence type="ECO:0000256" key="5">
    <source>
        <dbReference type="ARBA" id="ARBA00022857"/>
    </source>
</evidence>
<evidence type="ECO:0000256" key="2">
    <source>
        <dbReference type="ARBA" id="ARBA00009539"/>
    </source>
</evidence>
<keyword evidence="6 7" id="KW-0560">Oxidoreductase</keyword>
<keyword evidence="4 7" id="KW-0554">One-carbon metabolism</keyword>
<comment type="function">
    <text evidence="7">Key enzyme in folate metabolism. Catalyzes an essential reaction for de novo glycine and purine synthesis, and for DNA precursor synthesis.</text>
</comment>
<dbReference type="Gene3D" id="3.40.430.10">
    <property type="entry name" value="Dihydrofolate Reductase, subunit A"/>
    <property type="match status" value="1"/>
</dbReference>
<dbReference type="PROSITE" id="PS51330">
    <property type="entry name" value="DHFR_2"/>
    <property type="match status" value="1"/>
</dbReference>
<protein>
    <recommendedName>
        <fullName evidence="3 7">Dihydrofolate reductase</fullName>
        <ecNumber evidence="3 7">1.5.1.3</ecNumber>
    </recommendedName>
</protein>
<dbReference type="Proteomes" id="UP001370590">
    <property type="component" value="Unassembled WGS sequence"/>
</dbReference>
<dbReference type="InterPro" id="IPR024072">
    <property type="entry name" value="DHFR-like_dom_sf"/>
</dbReference>
<organism evidence="9 10">
    <name type="scientific">Nicoliella lavandulae</name>
    <dbReference type="NCBI Taxonomy" id="3082954"/>
    <lineage>
        <taxon>Bacteria</taxon>
        <taxon>Bacillati</taxon>
        <taxon>Bacillota</taxon>
        <taxon>Bacilli</taxon>
        <taxon>Lactobacillales</taxon>
        <taxon>Lactobacillaceae</taxon>
        <taxon>Nicoliella</taxon>
    </lineage>
</organism>
<comment type="similarity">
    <text evidence="2 7">Belongs to the dihydrofolate reductase family.</text>
</comment>
<dbReference type="InterPro" id="IPR001796">
    <property type="entry name" value="DHFR_dom"/>
</dbReference>
<dbReference type="SUPFAM" id="SSF53597">
    <property type="entry name" value="Dihydrofolate reductase-like"/>
    <property type="match status" value="1"/>
</dbReference>
<evidence type="ECO:0000256" key="1">
    <source>
        <dbReference type="ARBA" id="ARBA00004903"/>
    </source>
</evidence>
<name>A0ABU8SLA8_9LACO</name>
<evidence type="ECO:0000256" key="3">
    <source>
        <dbReference type="ARBA" id="ARBA00012856"/>
    </source>
</evidence>
<evidence type="ECO:0000313" key="10">
    <source>
        <dbReference type="Proteomes" id="UP001370590"/>
    </source>
</evidence>
<dbReference type="PANTHER" id="PTHR48069">
    <property type="entry name" value="DIHYDROFOLATE REDUCTASE"/>
    <property type="match status" value="1"/>
</dbReference>
<evidence type="ECO:0000256" key="6">
    <source>
        <dbReference type="ARBA" id="ARBA00023002"/>
    </source>
</evidence>
<comment type="pathway">
    <text evidence="1 7">Cofactor biosynthesis; tetrahydrofolate biosynthesis; 5,6,7,8-tetrahydrofolate from 7,8-dihydrofolate: step 1/1.</text>
</comment>